<proteinExistence type="predicted"/>
<accession>A0A159B6G9</accession>
<dbReference type="Gene3D" id="1.10.30.50">
    <property type="match status" value="1"/>
</dbReference>
<dbReference type="RefSeq" id="YP_009324474.1">
    <property type="nucleotide sequence ID" value="NC_031936.1"/>
</dbReference>
<gene>
    <name evidence="1" type="ORF">GAL1_82</name>
</gene>
<dbReference type="GeneID" id="30309397"/>
<organism evidence="1 2">
    <name type="scientific">Gordonia phage GAL1</name>
    <dbReference type="NCBI Taxonomy" id="1647469"/>
    <lineage>
        <taxon>Viruses</taxon>
        <taxon>Duplodnaviria</taxon>
        <taxon>Heunggongvirae</taxon>
        <taxon>Uroviricota</taxon>
        <taxon>Caudoviricetes</taxon>
        <taxon>Galunavirus</taxon>
        <taxon>Galunavirus GAL1</taxon>
    </lineage>
</organism>
<dbReference type="Proteomes" id="UP000201404">
    <property type="component" value="Genome"/>
</dbReference>
<evidence type="ECO:0000313" key="1">
    <source>
        <dbReference type="EMBL" id="AKJ72097.1"/>
    </source>
</evidence>
<dbReference type="KEGG" id="vg:30309397"/>
<dbReference type="EMBL" id="KR053194">
    <property type="protein sequence ID" value="AKJ72097.1"/>
    <property type="molecule type" value="Genomic_DNA"/>
</dbReference>
<reference evidence="1 2" key="1">
    <citation type="submission" date="2015-04" db="EMBL/GenBank/DDBJ databases">
        <title>Locating and activating molecular 'time bombs': can Mycolata prophages be selectively induced en masse to biologically control activated sludge foaming?</title>
        <authorList>
            <person name="Dyson Z.A."/>
            <person name="Brown T.L."/>
            <person name="Farrar B."/>
            <person name="Doyle S."/>
            <person name="Tucci J."/>
            <person name="Seviour R.J."/>
            <person name="Petrovski S."/>
        </authorList>
    </citation>
    <scope>NUCLEOTIDE SEQUENCE [LARGE SCALE GENOMIC DNA]</scope>
</reference>
<dbReference type="OrthoDB" id="15816at10239"/>
<evidence type="ECO:0008006" key="3">
    <source>
        <dbReference type="Google" id="ProtNLM"/>
    </source>
</evidence>
<keyword evidence="2" id="KW-1185">Reference proteome</keyword>
<protein>
    <recommendedName>
        <fullName evidence="3">HNH endonuclease</fullName>
    </recommendedName>
</protein>
<evidence type="ECO:0000313" key="2">
    <source>
        <dbReference type="Proteomes" id="UP000201404"/>
    </source>
</evidence>
<sequence length="119" mass="13449">MPKAPRQCPTQGCTNLIRHTRYCPEHTKPWQGPRTESSKITSTSAWKKLRTEILERDNYTCQIQLPGICIGHATHVDKVRPANAGGTGNDRNARAACKPCNEHKGRTTDKHFTHTTHRH</sequence>
<name>A0A159B6G9_9CAUD</name>